<dbReference type="AlphaFoldDB" id="E9SFF7"/>
<protein>
    <submittedName>
        <fullName evidence="3">Uncharacterized protein</fullName>
    </submittedName>
</protein>
<evidence type="ECO:0000256" key="1">
    <source>
        <dbReference type="ARBA" id="ARBA00006594"/>
    </source>
</evidence>
<dbReference type="GO" id="GO:0009307">
    <property type="term" value="P:DNA restriction-modification system"/>
    <property type="evidence" value="ECO:0007669"/>
    <property type="project" value="UniProtKB-KW"/>
</dbReference>
<dbReference type="Proteomes" id="UP000004259">
    <property type="component" value="Unassembled WGS sequence"/>
</dbReference>
<gene>
    <name evidence="3" type="ORF">CUS_5006</name>
</gene>
<dbReference type="eggNOG" id="COG0286">
    <property type="taxonomic scope" value="Bacteria"/>
</dbReference>
<reference evidence="3 4" key="1">
    <citation type="submission" date="2011-02" db="EMBL/GenBank/DDBJ databases">
        <authorList>
            <person name="Nelson K.E."/>
            <person name="Sutton G."/>
            <person name="Torralba M."/>
            <person name="Durkin S."/>
            <person name="Harkins D."/>
            <person name="Montgomery R."/>
            <person name="Ziemer C."/>
            <person name="Klaassens E."/>
            <person name="Ocuiv P."/>
            <person name="Morrison M."/>
        </authorList>
    </citation>
    <scope>NUCLEOTIDE SEQUENCE [LARGE SCALE GENOMIC DNA]</scope>
    <source>
        <strain evidence="3 4">8</strain>
    </source>
</reference>
<dbReference type="Gene3D" id="1.20.1260.30">
    <property type="match status" value="1"/>
</dbReference>
<accession>E9SFF7</accession>
<keyword evidence="2" id="KW-0680">Restriction system</keyword>
<evidence type="ECO:0000313" key="3">
    <source>
        <dbReference type="EMBL" id="EGC01981.1"/>
    </source>
</evidence>
<dbReference type="EMBL" id="ADKM02000117">
    <property type="protein sequence ID" value="EGC01981.1"/>
    <property type="molecule type" value="Genomic_DNA"/>
</dbReference>
<comment type="caution">
    <text evidence="3">The sequence shown here is derived from an EMBL/GenBank/DDBJ whole genome shotgun (WGS) entry which is preliminary data.</text>
</comment>
<evidence type="ECO:0000256" key="2">
    <source>
        <dbReference type="ARBA" id="ARBA00022747"/>
    </source>
</evidence>
<name>E9SFF7_RUMAL</name>
<dbReference type="STRING" id="246199.CUS_5006"/>
<evidence type="ECO:0000313" key="4">
    <source>
        <dbReference type="Proteomes" id="UP000004259"/>
    </source>
</evidence>
<keyword evidence="4" id="KW-1185">Reference proteome</keyword>
<organism evidence="3 4">
    <name type="scientific">Ruminococcus albus 8</name>
    <dbReference type="NCBI Taxonomy" id="246199"/>
    <lineage>
        <taxon>Bacteria</taxon>
        <taxon>Bacillati</taxon>
        <taxon>Bacillota</taxon>
        <taxon>Clostridia</taxon>
        <taxon>Eubacteriales</taxon>
        <taxon>Oscillospiraceae</taxon>
        <taxon>Ruminococcus</taxon>
    </lineage>
</organism>
<comment type="similarity">
    <text evidence="1">Belongs to the N(4)/N(6)-methyltransferase family.</text>
</comment>
<sequence>MNNQEIVAKLWNLCNVLRDDGITYQQYVTELTYVHVDVEILR</sequence>
<proteinExistence type="inferred from homology"/>
<dbReference type="InterPro" id="IPR038333">
    <property type="entry name" value="T1MK-like_N_sf"/>
</dbReference>